<keyword evidence="8" id="KW-1185">Reference proteome</keyword>
<dbReference type="Gene3D" id="3.40.50.720">
    <property type="entry name" value="NAD(P)-binding Rossmann-like Domain"/>
    <property type="match status" value="2"/>
</dbReference>
<protein>
    <submittedName>
        <fullName evidence="7">C-terminal binding protein</fullName>
    </submittedName>
</protein>
<dbReference type="InterPro" id="IPR006139">
    <property type="entry name" value="D-isomer_2_OHA_DH_cat_dom"/>
</dbReference>
<dbReference type="AlphaFoldDB" id="A0A8J6J0C2"/>
<keyword evidence="3" id="KW-0520">NAD</keyword>
<reference evidence="7" key="1">
    <citation type="submission" date="2020-08" db="EMBL/GenBank/DDBJ databases">
        <title>Genome public.</title>
        <authorList>
            <person name="Liu C."/>
            <person name="Sun Q."/>
        </authorList>
    </citation>
    <scope>NUCLEOTIDE SEQUENCE</scope>
    <source>
        <strain evidence="7">NSJ-23</strain>
    </source>
</reference>
<accession>A0A8J6J0C2</accession>
<organism evidence="7 8">
    <name type="scientific">Flintibacter hominis</name>
    <dbReference type="NCBI Taxonomy" id="2763048"/>
    <lineage>
        <taxon>Bacteria</taxon>
        <taxon>Bacillati</taxon>
        <taxon>Bacillota</taxon>
        <taxon>Clostridia</taxon>
        <taxon>Eubacteriales</taxon>
        <taxon>Flintibacter</taxon>
    </lineage>
</organism>
<feature type="domain" description="D-isomer specific 2-hydroxyacid dehydrogenase NAD-binding" evidence="6">
    <location>
        <begin position="108"/>
        <end position="283"/>
    </location>
</feature>
<evidence type="ECO:0000313" key="8">
    <source>
        <dbReference type="Proteomes" id="UP000628736"/>
    </source>
</evidence>
<dbReference type="Pfam" id="PF02826">
    <property type="entry name" value="2-Hacid_dh_C"/>
    <property type="match status" value="1"/>
</dbReference>
<evidence type="ECO:0000256" key="3">
    <source>
        <dbReference type="ARBA" id="ARBA00023027"/>
    </source>
</evidence>
<dbReference type="InterPro" id="IPR036291">
    <property type="entry name" value="NAD(P)-bd_dom_sf"/>
</dbReference>
<keyword evidence="2 4" id="KW-0560">Oxidoreductase</keyword>
<dbReference type="GO" id="GO:0051287">
    <property type="term" value="F:NAD binding"/>
    <property type="evidence" value="ECO:0007669"/>
    <property type="project" value="InterPro"/>
</dbReference>
<dbReference type="PROSITE" id="PS00671">
    <property type="entry name" value="D_2_HYDROXYACID_DH_3"/>
    <property type="match status" value="1"/>
</dbReference>
<gene>
    <name evidence="7" type="ORF">H8S11_00190</name>
</gene>
<dbReference type="PANTHER" id="PTHR43761">
    <property type="entry name" value="D-ISOMER SPECIFIC 2-HYDROXYACID DEHYDROGENASE FAMILY PROTEIN (AFU_ORTHOLOGUE AFUA_1G13630)"/>
    <property type="match status" value="1"/>
</dbReference>
<dbReference type="InterPro" id="IPR029753">
    <property type="entry name" value="D-isomer_DH_CS"/>
</dbReference>
<dbReference type="FunFam" id="3.40.50.720:FF:000203">
    <property type="entry name" value="D-3-phosphoglycerate dehydrogenase (SerA)"/>
    <property type="match status" value="1"/>
</dbReference>
<dbReference type="CDD" id="cd05299">
    <property type="entry name" value="CtBP_dh"/>
    <property type="match status" value="1"/>
</dbReference>
<dbReference type="RefSeq" id="WP_186851789.1">
    <property type="nucleotide sequence ID" value="NZ_JACOPO010000001.1"/>
</dbReference>
<dbReference type="Pfam" id="PF00389">
    <property type="entry name" value="2-Hacid_dh"/>
    <property type="match status" value="1"/>
</dbReference>
<sequence length="317" mass="35330">MKIVISDNDHVNLAQEEAVFQKAGMDFTLYQCHTEEEAIQQLKGAEIILNQYTPLTRRVIQALRPELKMIVRYGVGVDNIDCVAAAEMGVQVCNVPDYGMNEVADHAMALMLSLVRKTVTMVNYTKGTDWDYSYGVPIHRIPGQTVGIVGMGRIGRTFAKRMGGFDCRRIAYDPLYQPGTQVDGVELVSFDTLLEQSDMISIHCPLQPCTRDLFDLAAFQKMKRGAYLVNTSRGGIVNEEDLYTALTTALIAGAALDVTAKEPLPRPSKLLELENFLCTPHIAWYSEEAAQEMKRKVAEEAVRFATGEKVLYPVNQI</sequence>
<dbReference type="Proteomes" id="UP000628736">
    <property type="component" value="Unassembled WGS sequence"/>
</dbReference>
<dbReference type="SUPFAM" id="SSF51735">
    <property type="entry name" value="NAD(P)-binding Rossmann-fold domains"/>
    <property type="match status" value="1"/>
</dbReference>
<dbReference type="GO" id="GO:0016616">
    <property type="term" value="F:oxidoreductase activity, acting on the CH-OH group of donors, NAD or NADP as acceptor"/>
    <property type="evidence" value="ECO:0007669"/>
    <property type="project" value="InterPro"/>
</dbReference>
<dbReference type="InterPro" id="IPR050418">
    <property type="entry name" value="D-iso_2-hydroxyacid_DH_PdxB"/>
</dbReference>
<comment type="similarity">
    <text evidence="1 4">Belongs to the D-isomer specific 2-hydroxyacid dehydrogenase family.</text>
</comment>
<dbReference type="EMBL" id="JACOPO010000001">
    <property type="protein sequence ID" value="MBC5721249.1"/>
    <property type="molecule type" value="Genomic_DNA"/>
</dbReference>
<feature type="domain" description="D-isomer specific 2-hydroxyacid dehydrogenase catalytic" evidence="5">
    <location>
        <begin position="14"/>
        <end position="315"/>
    </location>
</feature>
<evidence type="ECO:0000259" key="5">
    <source>
        <dbReference type="Pfam" id="PF00389"/>
    </source>
</evidence>
<dbReference type="SUPFAM" id="SSF52283">
    <property type="entry name" value="Formate/glycerate dehydrogenase catalytic domain-like"/>
    <property type="match status" value="1"/>
</dbReference>
<dbReference type="GO" id="GO:0003714">
    <property type="term" value="F:transcription corepressor activity"/>
    <property type="evidence" value="ECO:0007669"/>
    <property type="project" value="InterPro"/>
</dbReference>
<name>A0A8J6J0C2_9FIRM</name>
<evidence type="ECO:0000256" key="1">
    <source>
        <dbReference type="ARBA" id="ARBA00005854"/>
    </source>
</evidence>
<evidence type="ECO:0000259" key="6">
    <source>
        <dbReference type="Pfam" id="PF02826"/>
    </source>
</evidence>
<comment type="caution">
    <text evidence="7">The sequence shown here is derived from an EMBL/GenBank/DDBJ whole genome shotgun (WGS) entry which is preliminary data.</text>
</comment>
<dbReference type="PANTHER" id="PTHR43761:SF1">
    <property type="entry name" value="D-ISOMER SPECIFIC 2-HYDROXYACID DEHYDROGENASE CATALYTIC DOMAIN-CONTAINING PROTEIN-RELATED"/>
    <property type="match status" value="1"/>
</dbReference>
<proteinExistence type="inferred from homology"/>
<evidence type="ECO:0000313" key="7">
    <source>
        <dbReference type="EMBL" id="MBC5721249.1"/>
    </source>
</evidence>
<evidence type="ECO:0000256" key="4">
    <source>
        <dbReference type="RuleBase" id="RU003719"/>
    </source>
</evidence>
<dbReference type="InterPro" id="IPR006140">
    <property type="entry name" value="D-isomer_DH_NAD-bd"/>
</dbReference>
<evidence type="ECO:0000256" key="2">
    <source>
        <dbReference type="ARBA" id="ARBA00023002"/>
    </source>
</evidence>
<dbReference type="InterPro" id="IPR043322">
    <property type="entry name" value="CtBP"/>
</dbReference>